<evidence type="ECO:0000256" key="1">
    <source>
        <dbReference type="ARBA" id="ARBA00004370"/>
    </source>
</evidence>
<evidence type="ECO:0000313" key="7">
    <source>
        <dbReference type="EMBL" id="CCQ37533.1"/>
    </source>
</evidence>
<feature type="transmembrane region" description="Helical" evidence="5">
    <location>
        <begin position="166"/>
        <end position="184"/>
    </location>
</feature>
<keyword evidence="2 5" id="KW-0812">Transmembrane</keyword>
<dbReference type="OrthoDB" id="50404at2157"/>
<evidence type="ECO:0000256" key="4">
    <source>
        <dbReference type="ARBA" id="ARBA00023136"/>
    </source>
</evidence>
<sequence>MLRKIAGQVGTVVLVAVLVSLVVGQALGQPVLLAYVESGSMEPTIDEGDGFVAIPSVVATTPQEGDVVTFRAEEIEGGGLTTHRIVDETPEGYVTRGDANPFTDQDGGEPPVTEGDIVAKALQIGGYTVTIPRLGTGIEAVQGVLLAVTTAIAGAFGLGANLTAETVGFGLFGFGLVLFVASLVGERRGSPERDRRRSRRRTGQLDTRVIALVMMLVVLVPANAAMILPAGPTEITVDGDDVAEAEGVSAGDAVDAELTIRNDAFLTMVFTFESASEDVAIDREALSIPPGGETTVTASVPAPEPGTERTITIEERRYFLLGPESAITWLHDVRPLAAIGALNLFIGASVFGFVGGLFGFGPSRFRETDRGVPLLMRVKRQLRR</sequence>
<evidence type="ECO:0000256" key="3">
    <source>
        <dbReference type="ARBA" id="ARBA00022989"/>
    </source>
</evidence>
<dbReference type="GO" id="GO:0016020">
    <property type="term" value="C:membrane"/>
    <property type="evidence" value="ECO:0007669"/>
    <property type="project" value="UniProtKB-SubCell"/>
</dbReference>
<proteinExistence type="predicted"/>
<dbReference type="GeneID" id="14651870"/>
<dbReference type="AlphaFoldDB" id="M1Y4S9"/>
<dbReference type="STRING" id="268739.Nmlp_3404"/>
<keyword evidence="3 5" id="KW-1133">Transmembrane helix</keyword>
<dbReference type="Proteomes" id="UP000011867">
    <property type="component" value="Chromosome"/>
</dbReference>
<evidence type="ECO:0000256" key="5">
    <source>
        <dbReference type="SAM" id="Phobius"/>
    </source>
</evidence>
<reference evidence="7 8" key="1">
    <citation type="journal article" date="2013" name="Genome Announc.">
        <title>Genome of the haloarchaeon Natronomonas moolapensis, a neutrophilic member of a previously haloalkaliphilic genus.</title>
        <authorList>
            <person name="Dyall-Smith M.L."/>
            <person name="Pfeiffer F."/>
            <person name="Oberwinkler T."/>
            <person name="Klee K."/>
            <person name="Rampp M."/>
            <person name="Palm P."/>
            <person name="Gross K."/>
            <person name="Schuster S.C."/>
            <person name="Oesterhelt D."/>
        </authorList>
    </citation>
    <scope>NUCLEOTIDE SEQUENCE [LARGE SCALE GENOMIC DNA]</scope>
    <source>
        <strain evidence="8">DSM 18674 / JCM 14361 / 8.8.11</strain>
    </source>
</reference>
<dbReference type="NCBIfam" id="TIGR02228">
    <property type="entry name" value="sigpep_I_arch"/>
    <property type="match status" value="1"/>
</dbReference>
<dbReference type="InterPro" id="IPR036286">
    <property type="entry name" value="LexA/Signal_pep-like_sf"/>
</dbReference>
<evidence type="ECO:0000256" key="2">
    <source>
        <dbReference type="ARBA" id="ARBA00022692"/>
    </source>
</evidence>
<dbReference type="CDD" id="cd06530">
    <property type="entry name" value="S26_SPase_I"/>
    <property type="match status" value="1"/>
</dbReference>
<dbReference type="GO" id="GO:0006465">
    <property type="term" value="P:signal peptide processing"/>
    <property type="evidence" value="ECO:0007669"/>
    <property type="project" value="InterPro"/>
</dbReference>
<dbReference type="RefSeq" id="WP_015410274.1">
    <property type="nucleotide sequence ID" value="NC_020388.1"/>
</dbReference>
<evidence type="ECO:0000313" key="8">
    <source>
        <dbReference type="Proteomes" id="UP000011867"/>
    </source>
</evidence>
<keyword evidence="4 5" id="KW-0472">Membrane</keyword>
<dbReference type="EMBL" id="HF582854">
    <property type="protein sequence ID" value="CCQ37533.1"/>
    <property type="molecule type" value="Genomic_DNA"/>
</dbReference>
<accession>M1Y4S9</accession>
<organism evidence="7 8">
    <name type="scientific">Natronomonas moolapensis (strain DSM 18674 / CECT 7526 / JCM 14361 / 8.8.11)</name>
    <dbReference type="NCBI Taxonomy" id="268739"/>
    <lineage>
        <taxon>Archaea</taxon>
        <taxon>Methanobacteriati</taxon>
        <taxon>Methanobacteriota</taxon>
        <taxon>Stenosarchaea group</taxon>
        <taxon>Halobacteria</taxon>
        <taxon>Halobacteriales</taxon>
        <taxon>Natronomonadaceae</taxon>
        <taxon>Natronomonas</taxon>
    </lineage>
</organism>
<protein>
    <submittedName>
        <fullName evidence="7">Peptidase S26 domain protein</fullName>
    </submittedName>
</protein>
<dbReference type="GO" id="GO:0004252">
    <property type="term" value="F:serine-type endopeptidase activity"/>
    <property type="evidence" value="ECO:0007669"/>
    <property type="project" value="InterPro"/>
</dbReference>
<gene>
    <name evidence="7" type="ordered locus">Nmlp_3404</name>
</gene>
<dbReference type="SUPFAM" id="SSF51306">
    <property type="entry name" value="LexA/Signal peptidase"/>
    <property type="match status" value="1"/>
</dbReference>
<dbReference type="eggNOG" id="arCOG01740">
    <property type="taxonomic scope" value="Archaea"/>
</dbReference>
<feature type="domain" description="Peptidase S26" evidence="6">
    <location>
        <begin position="10"/>
        <end position="74"/>
    </location>
</feature>
<evidence type="ECO:0000259" key="6">
    <source>
        <dbReference type="Pfam" id="PF10502"/>
    </source>
</evidence>
<feature type="transmembrane region" description="Helical" evidence="5">
    <location>
        <begin position="205"/>
        <end position="228"/>
    </location>
</feature>
<dbReference type="KEGG" id="nmo:Nmlp_3404"/>
<comment type="subcellular location">
    <subcellularLocation>
        <location evidence="1">Membrane</location>
    </subcellularLocation>
</comment>
<dbReference type="InterPro" id="IPR019533">
    <property type="entry name" value="Peptidase_S26"/>
</dbReference>
<keyword evidence="8" id="KW-1185">Reference proteome</keyword>
<dbReference type="HOGENOM" id="CLU_037192_0_0_2"/>
<dbReference type="Pfam" id="PF10502">
    <property type="entry name" value="Peptidase_S26"/>
    <property type="match status" value="1"/>
</dbReference>
<name>M1Y4S9_NATM8</name>
<dbReference type="InterPro" id="IPR001733">
    <property type="entry name" value="Peptidase_S26B"/>
</dbReference>
<feature type="transmembrane region" description="Helical" evidence="5">
    <location>
        <begin position="336"/>
        <end position="360"/>
    </location>
</feature>